<dbReference type="PANTHER" id="PTHR14167:SF116">
    <property type="entry name" value="CAP, ISOFORM AC"/>
    <property type="match status" value="1"/>
</dbReference>
<feature type="region of interest" description="Disordered" evidence="5">
    <location>
        <begin position="1227"/>
        <end position="1258"/>
    </location>
</feature>
<feature type="compositionally biased region" description="Polar residues" evidence="5">
    <location>
        <begin position="246"/>
        <end position="256"/>
    </location>
</feature>
<feature type="domain" description="SH3" evidence="6">
    <location>
        <begin position="2"/>
        <end position="69"/>
    </location>
</feature>
<accession>A0A2T9Y1V1</accession>
<dbReference type="GO" id="GO:0043130">
    <property type="term" value="F:ubiquitin binding"/>
    <property type="evidence" value="ECO:0007669"/>
    <property type="project" value="InterPro"/>
</dbReference>
<dbReference type="InterPro" id="IPR013761">
    <property type="entry name" value="SAM/pointed_sf"/>
</dbReference>
<dbReference type="InterPro" id="IPR007131">
    <property type="entry name" value="SHD1"/>
</dbReference>
<proteinExistence type="inferred from homology"/>
<feature type="compositionally biased region" description="Low complexity" evidence="5">
    <location>
        <begin position="1227"/>
        <end position="1247"/>
    </location>
</feature>
<feature type="compositionally biased region" description="Polar residues" evidence="5">
    <location>
        <begin position="559"/>
        <end position="573"/>
    </location>
</feature>
<feature type="compositionally biased region" description="Low complexity" evidence="5">
    <location>
        <begin position="1177"/>
        <end position="1200"/>
    </location>
</feature>
<dbReference type="GO" id="GO:0030674">
    <property type="term" value="F:protein-macromolecule adaptor activity"/>
    <property type="evidence" value="ECO:0007669"/>
    <property type="project" value="InterPro"/>
</dbReference>
<feature type="region of interest" description="Disordered" evidence="5">
    <location>
        <begin position="1062"/>
        <end position="1082"/>
    </location>
</feature>
<evidence type="ECO:0000256" key="2">
    <source>
        <dbReference type="ARBA" id="ARBA00020357"/>
    </source>
</evidence>
<dbReference type="Pfam" id="PF00018">
    <property type="entry name" value="SH3_1"/>
    <property type="match status" value="2"/>
</dbReference>
<evidence type="ECO:0000256" key="3">
    <source>
        <dbReference type="ARBA" id="ARBA00022443"/>
    </source>
</evidence>
<dbReference type="Proteomes" id="UP000245383">
    <property type="component" value="Unassembled WGS sequence"/>
</dbReference>
<evidence type="ECO:0000256" key="1">
    <source>
        <dbReference type="ARBA" id="ARBA00007948"/>
    </source>
</evidence>
<dbReference type="Pfam" id="PF03983">
    <property type="entry name" value="SHD1"/>
    <property type="match status" value="1"/>
</dbReference>
<keyword evidence="8" id="KW-1185">Reference proteome</keyword>
<feature type="compositionally biased region" description="Pro residues" evidence="5">
    <location>
        <begin position="179"/>
        <end position="188"/>
    </location>
</feature>
<evidence type="ECO:0000313" key="8">
    <source>
        <dbReference type="Proteomes" id="UP000245383"/>
    </source>
</evidence>
<dbReference type="Gene3D" id="2.30.30.700">
    <property type="entry name" value="SLA1 homology domain 1"/>
    <property type="match status" value="1"/>
</dbReference>
<dbReference type="SMART" id="SM00326">
    <property type="entry name" value="SH3"/>
    <property type="match status" value="3"/>
</dbReference>
<protein>
    <recommendedName>
        <fullName evidence="2">Actin cytoskeleton-regulatory complex protein SLA1</fullName>
    </recommendedName>
</protein>
<dbReference type="STRING" id="133385.A0A2T9Y1V1"/>
<dbReference type="PANTHER" id="PTHR14167">
    <property type="entry name" value="SH3 DOMAIN-CONTAINING"/>
    <property type="match status" value="1"/>
</dbReference>
<feature type="region of interest" description="Disordered" evidence="5">
    <location>
        <begin position="246"/>
        <end position="270"/>
    </location>
</feature>
<feature type="compositionally biased region" description="Low complexity" evidence="5">
    <location>
        <begin position="1071"/>
        <end position="1082"/>
    </location>
</feature>
<feature type="compositionally biased region" description="Low complexity" evidence="5">
    <location>
        <begin position="211"/>
        <end position="228"/>
    </location>
</feature>
<feature type="region of interest" description="Disordered" evidence="5">
    <location>
        <begin position="559"/>
        <end position="582"/>
    </location>
</feature>
<reference evidence="7 8" key="1">
    <citation type="journal article" date="2018" name="MBio">
        <title>Comparative Genomics Reveals the Core Gene Toolbox for the Fungus-Insect Symbiosis.</title>
        <authorList>
            <person name="Wang Y."/>
            <person name="Stata M."/>
            <person name="Wang W."/>
            <person name="Stajich J.E."/>
            <person name="White M.M."/>
            <person name="Moncalvo J.M."/>
        </authorList>
    </citation>
    <scope>NUCLEOTIDE SEQUENCE [LARGE SCALE GENOMIC DNA]</scope>
    <source>
        <strain evidence="7 8">SWE-8-4</strain>
    </source>
</reference>
<feature type="region of interest" description="Disordered" evidence="5">
    <location>
        <begin position="1177"/>
        <end position="1207"/>
    </location>
</feature>
<dbReference type="InterPro" id="IPR001452">
    <property type="entry name" value="SH3_domain"/>
</dbReference>
<dbReference type="GO" id="GO:0008092">
    <property type="term" value="F:cytoskeletal protein binding"/>
    <property type="evidence" value="ECO:0007669"/>
    <property type="project" value="InterPro"/>
</dbReference>
<dbReference type="EMBL" id="MBFR01000696">
    <property type="protein sequence ID" value="PVU86293.1"/>
    <property type="molecule type" value="Genomic_DNA"/>
</dbReference>
<feature type="compositionally biased region" description="Polar residues" evidence="5">
    <location>
        <begin position="1248"/>
        <end position="1258"/>
    </location>
</feature>
<dbReference type="AlphaFoldDB" id="A0A2T9Y1V1"/>
<dbReference type="SUPFAM" id="SSF50044">
    <property type="entry name" value="SH3-domain"/>
    <property type="match status" value="3"/>
</dbReference>
<dbReference type="InterPro" id="IPR036028">
    <property type="entry name" value="SH3-like_dom_sf"/>
</dbReference>
<evidence type="ECO:0000256" key="4">
    <source>
        <dbReference type="PROSITE-ProRule" id="PRU00192"/>
    </source>
</evidence>
<feature type="region of interest" description="Disordered" evidence="5">
    <location>
        <begin position="128"/>
        <end position="150"/>
    </location>
</feature>
<feature type="region of interest" description="Disordered" evidence="5">
    <location>
        <begin position="618"/>
        <end position="652"/>
    </location>
</feature>
<comment type="caution">
    <text evidence="7">The sequence shown here is derived from an EMBL/GenBank/DDBJ whole genome shotgun (WGS) entry which is preliminary data.</text>
</comment>
<feature type="compositionally biased region" description="Polar residues" evidence="5">
    <location>
        <begin position="618"/>
        <end position="648"/>
    </location>
</feature>
<dbReference type="OrthoDB" id="5599924at2759"/>
<organism evidence="7 8">
    <name type="scientific">Smittium simulii</name>
    <dbReference type="NCBI Taxonomy" id="133385"/>
    <lineage>
        <taxon>Eukaryota</taxon>
        <taxon>Fungi</taxon>
        <taxon>Fungi incertae sedis</taxon>
        <taxon>Zoopagomycota</taxon>
        <taxon>Kickxellomycotina</taxon>
        <taxon>Harpellomycetes</taxon>
        <taxon>Harpellales</taxon>
        <taxon>Legeriomycetaceae</taxon>
        <taxon>Smittium</taxon>
    </lineage>
</organism>
<dbReference type="Gene3D" id="2.30.30.40">
    <property type="entry name" value="SH3 Domains"/>
    <property type="match status" value="3"/>
</dbReference>
<name>A0A2T9Y1V1_9FUNG</name>
<keyword evidence="3 4" id="KW-0728">SH3 domain</keyword>
<dbReference type="GO" id="GO:0042802">
    <property type="term" value="F:identical protein binding"/>
    <property type="evidence" value="ECO:0007669"/>
    <property type="project" value="InterPro"/>
</dbReference>
<dbReference type="PROSITE" id="PS50002">
    <property type="entry name" value="SH3"/>
    <property type="match status" value="1"/>
</dbReference>
<feature type="compositionally biased region" description="Basic and acidic residues" evidence="5">
    <location>
        <begin position="128"/>
        <end position="140"/>
    </location>
</feature>
<dbReference type="Gene3D" id="1.10.150.50">
    <property type="entry name" value="Transcription Factor, Ets-1"/>
    <property type="match status" value="1"/>
</dbReference>
<evidence type="ECO:0000259" key="6">
    <source>
        <dbReference type="PROSITE" id="PS50002"/>
    </source>
</evidence>
<sequence length="1258" mass="139459">MPFLRISRAVYDYSAQDNEELSIGEGDIFFVLGEPEPGWYLAKPRPSPDQDSSISQGLIPASYLEDITPVSKGVALYDYQAIDQDETSLTEDEPIDIIDNTDSDWFIVKSQDGVGYAPASYIEALQEKPKPSKEHIDPHTPAKNVLDNNIPDSVAISDTLIKSKQDSTPNNLAPTTLSIPPPPPPPPVFNTSTQSLASKSNNVSNPPPISSIPQNNINSKNYNNSPKKQMPPVLNKSQQIFTPSVTSQNSSISSPFKDNHAAKPNSVNIKSNNENLNTKKIFATILYNFVGDGKDEISVQKSQTVEYLSDMGGGWSQIKVEIGNSKFDIGIVPTTFLSINDITPNLDSSSKPNLNLTDESNKKLITAAELIKSQRITDTSSSTKPKKNTFEQQKNIKVDLGDGKSTIEGIKMWSDSTGSFAIEARFMYLKDDGIVHLVKTNGNEVHVPFDKLSSKDQTFIKSEMNQQSQKKPVYKKPWRSRKGSNFDWFDFFTLKAHINADKALRYDTSFTEEGLDQQSMSELLEEKNNETLKSLGVNNDDIPAIISAFEKQLGVKSLKSTNTTQSNAKNNSESIDDTWQPKSKLKPVISSKNISSTQSQQSAALTTLKPVVNSFAAVNNSKSNPNSTISSQNKINKPSLPHSSSNSTLKSSEWKLLEQEKKLKAQEDELKKTKTLLEQQNKQLAQINQTIQVEEQLELLKIQNERQRSENQRKDLLSQQALVSQQQKQLDEMRKAIEENKKLFEQHQSVIKASTTINSFQNVSKPATTSAKLMEPLAATRIQKPFQPTSLFSSPSLNTLKPVNSLNSTASNNSSSINYSGLSNQTSQSKPNFSAGAQVNFGSIPSNQNFSPAANSISNSNTGINSFSNQTSLFQSQQPVANKLSNFNTASAAAISASGNFNVSNSIPLQKPVAQSQTISLQSQPIQQSQFVSNFNKIQVSSNSPISYQSNTNTPPFGVSANQSLQNQKIQPLFQQNANIMNQATIIRQNSAPHTNINQIGQFQKSSTPQPVTQHQLYQTQYASAHVPSQKPQQTIISQTQTQTQSQTPIYQQTLSNIQGPTSNQLTSLYSNSGTNQQIQSQNTQQLQQSAYQQQQSIQQTTYQPQSIQHTTYQPQSIQQTTYQPHVSTSDCSATNIPTSPQSIQQTTYQPQSIQQVAFQQQNQNYQQAVQQQSYQQPILQQQPNSQQTFGQQQFTGNPQYSGAMNTNAANVGTAQNSVYPIPQPIQMQHQPQPQQPQQQSQQTQHQFSYYNHGQNRW</sequence>
<comment type="similarity">
    <text evidence="1">Belongs to the SLA1 family.</text>
</comment>
<gene>
    <name evidence="7" type="ORF">BB561_006751</name>
</gene>
<evidence type="ECO:0000313" key="7">
    <source>
        <dbReference type="EMBL" id="PVU86293.1"/>
    </source>
</evidence>
<evidence type="ECO:0000256" key="5">
    <source>
        <dbReference type="SAM" id="MobiDB-lite"/>
    </source>
</evidence>
<feature type="region of interest" description="Disordered" evidence="5">
    <location>
        <begin position="162"/>
        <end position="232"/>
    </location>
</feature>
<dbReference type="InterPro" id="IPR050384">
    <property type="entry name" value="Endophilin_SH3RF"/>
</dbReference>
<feature type="compositionally biased region" description="Polar residues" evidence="5">
    <location>
        <begin position="162"/>
        <end position="178"/>
    </location>
</feature>